<name>A0A8J6JKR5_9FIRM</name>
<dbReference type="RefSeq" id="WP_155151369.1">
    <property type="nucleotide sequence ID" value="NZ_JACOPQ010000005.1"/>
</dbReference>
<proteinExistence type="predicted"/>
<dbReference type="Proteomes" id="UP000607645">
    <property type="component" value="Unassembled WGS sequence"/>
</dbReference>
<reference evidence="1" key="1">
    <citation type="submission" date="2020-08" db="EMBL/GenBank/DDBJ databases">
        <title>Genome public.</title>
        <authorList>
            <person name="Liu C."/>
            <person name="Sun Q."/>
        </authorList>
    </citation>
    <scope>NUCLEOTIDE SEQUENCE</scope>
    <source>
        <strain evidence="1">NSJ-52</strain>
    </source>
</reference>
<dbReference type="AlphaFoldDB" id="A0A8J6JKR5"/>
<organism evidence="1 2">
    <name type="scientific">Lawsonibacter faecis</name>
    <dbReference type="NCBI Taxonomy" id="2763052"/>
    <lineage>
        <taxon>Bacteria</taxon>
        <taxon>Bacillati</taxon>
        <taxon>Bacillota</taxon>
        <taxon>Clostridia</taxon>
        <taxon>Eubacteriales</taxon>
        <taxon>Oscillospiraceae</taxon>
        <taxon>Lawsonibacter</taxon>
    </lineage>
</organism>
<keyword evidence="2" id="KW-1185">Reference proteome</keyword>
<sequence length="166" mass="19237">MKRFSDGSFLEYDEGSFDRWCVYLTRPGGPTKLAVKDAQYFKALRRDSALFGADRLYADFVTVYDMVDETFREPDMERITALTQKYGERDPDKAVDLDIIFSILYMGMVAEERKEHAVLKKRVKRLGVYQVLMLGMDPEEAAGFSRGKPWRELNELCAQYGFGLER</sequence>
<evidence type="ECO:0000313" key="2">
    <source>
        <dbReference type="Proteomes" id="UP000607645"/>
    </source>
</evidence>
<dbReference type="InterPro" id="IPR054273">
    <property type="entry name" value="DUF7004"/>
</dbReference>
<protein>
    <submittedName>
        <fullName evidence="1">Uncharacterized protein</fullName>
    </submittedName>
</protein>
<gene>
    <name evidence="1" type="ORF">H8S62_08580</name>
</gene>
<comment type="caution">
    <text evidence="1">The sequence shown here is derived from an EMBL/GenBank/DDBJ whole genome shotgun (WGS) entry which is preliminary data.</text>
</comment>
<accession>A0A8J6JKR5</accession>
<dbReference type="Pfam" id="PF22539">
    <property type="entry name" value="DUF7004"/>
    <property type="match status" value="1"/>
</dbReference>
<dbReference type="EMBL" id="JACOPQ010000005">
    <property type="protein sequence ID" value="MBC5737067.1"/>
    <property type="molecule type" value="Genomic_DNA"/>
</dbReference>
<evidence type="ECO:0000313" key="1">
    <source>
        <dbReference type="EMBL" id="MBC5737067.1"/>
    </source>
</evidence>